<dbReference type="EMBL" id="CP023819">
    <property type="protein sequence ID" value="ATL88999.1"/>
    <property type="molecule type" value="Genomic_DNA"/>
</dbReference>
<evidence type="ECO:0000313" key="1">
    <source>
        <dbReference type="EMBL" id="ATL88999.1"/>
    </source>
</evidence>
<reference evidence="1 2" key="1">
    <citation type="submission" date="2017-10" db="EMBL/GenBank/DDBJ databases">
        <title>Complete Genome Sequence of Faecalibacterium prausnitzii isolated from the gut of healthy adult Indian.</title>
        <authorList>
            <person name="Bag S."/>
            <person name="Ghosh T.S."/>
            <person name="Das B."/>
        </authorList>
    </citation>
    <scope>NUCLEOTIDE SEQUENCE [LARGE SCALE GENOMIC DNA]</scope>
    <source>
        <strain evidence="1 2">Indica</strain>
    </source>
</reference>
<gene>
    <name evidence="1" type="ORF">CRH10_01040</name>
</gene>
<dbReference type="Proteomes" id="UP000223709">
    <property type="component" value="Chromosome"/>
</dbReference>
<proteinExistence type="predicted"/>
<dbReference type="AlphaFoldDB" id="A0A291T789"/>
<protein>
    <submittedName>
        <fullName evidence="1">Uncharacterized protein</fullName>
    </submittedName>
</protein>
<evidence type="ECO:0000313" key="2">
    <source>
        <dbReference type="Proteomes" id="UP000223709"/>
    </source>
</evidence>
<dbReference type="RefSeq" id="WP_098922336.1">
    <property type="nucleotide sequence ID" value="NZ_CP023819.1"/>
</dbReference>
<name>A0A291T789_9FIRM</name>
<accession>A0A291T789</accession>
<organism evidence="1 2">
    <name type="scientific">Faecalibacterium prausnitzii</name>
    <dbReference type="NCBI Taxonomy" id="853"/>
    <lineage>
        <taxon>Bacteria</taxon>
        <taxon>Bacillati</taxon>
        <taxon>Bacillota</taxon>
        <taxon>Clostridia</taxon>
        <taxon>Eubacteriales</taxon>
        <taxon>Oscillospiraceae</taxon>
        <taxon>Faecalibacterium</taxon>
    </lineage>
</organism>
<sequence>MQTLKSAAVVFCTACICAELLARLTGNSWARRCIKAVAGLYILVVLLQVIPQLRTEVQSFSVPDLSPTSMGTLEDAIQAELDARSSGQKAKEGNLSG</sequence>